<evidence type="ECO:0000256" key="1">
    <source>
        <dbReference type="ARBA" id="ARBA00006754"/>
    </source>
</evidence>
<feature type="domain" description="GAF" evidence="3">
    <location>
        <begin position="205"/>
        <end position="357"/>
    </location>
</feature>
<dbReference type="InterPro" id="IPR051448">
    <property type="entry name" value="CdaR-like_regulators"/>
</dbReference>
<dbReference type="EMBL" id="SDIF01000036">
    <property type="protein sequence ID" value="RXS66498.1"/>
    <property type="molecule type" value="Genomic_DNA"/>
</dbReference>
<proteinExistence type="inferred from homology"/>
<gene>
    <name evidence="4" type="ORF">EST54_15285</name>
</gene>
<comment type="caution">
    <text evidence="4">The sequence shown here is derived from an EMBL/GenBank/DDBJ whole genome shotgun (WGS) entry which is preliminary data.</text>
</comment>
<dbReference type="InterPro" id="IPR041522">
    <property type="entry name" value="CdaR_GGDEF"/>
</dbReference>
<protein>
    <submittedName>
        <fullName evidence="4">GAF domain-containing protein</fullName>
    </submittedName>
</protein>
<dbReference type="PANTHER" id="PTHR33744">
    <property type="entry name" value="CARBOHYDRATE DIACID REGULATOR"/>
    <property type="match status" value="1"/>
</dbReference>
<dbReference type="InterPro" id="IPR042070">
    <property type="entry name" value="PucR_C-HTH_sf"/>
</dbReference>
<dbReference type="InterPro" id="IPR003018">
    <property type="entry name" value="GAF"/>
</dbReference>
<dbReference type="PANTHER" id="PTHR33744:SF1">
    <property type="entry name" value="DNA-BINDING TRANSCRIPTIONAL ACTIVATOR ADER"/>
    <property type="match status" value="1"/>
</dbReference>
<feature type="region of interest" description="Disordered" evidence="2">
    <location>
        <begin position="422"/>
        <end position="444"/>
    </location>
</feature>
<keyword evidence="5" id="KW-1185">Reference proteome</keyword>
<dbReference type="Pfam" id="PF17853">
    <property type="entry name" value="GGDEF_2"/>
    <property type="match status" value="1"/>
</dbReference>
<dbReference type="Pfam" id="PF13556">
    <property type="entry name" value="HTH_30"/>
    <property type="match status" value="1"/>
</dbReference>
<dbReference type="Pfam" id="PF13185">
    <property type="entry name" value="GAF_2"/>
    <property type="match status" value="1"/>
</dbReference>
<sequence>MRARGLAPCEGAHMAARGRGGQSRRRGGQLVCGGRLGHRNLRNSGGGTVADLPRPSPSRHRNFRGEGPRQPLALRKEWSRHCFRAISNRSIRQVRRGWTQRAGDLGSADKIDWPETGTRVDMREPTDLDASTYLELLASEAAPSAFSRPVAAARAAGAPDETVASLRRAERLAEDVRSLFEKRRRRTADLSVLLDTARDLLGADDVETVLRVVTRRMRTLLSLDMSYIGLRDPASGGNVVRAADGHTSGLTLGFRIPDDGGLGASASSHDAPFSTADYLADPDIRHSPDIDRVVQAEGLRAVIAVPLRHPDGSSLGLLYAGSREVRHFGSDENALAGEFGQLVAGAIGKSLKLQQIQAEVDELRADVRRAEDEREGVWRLRDSQRTLLELVLAKADIERFLALVGQLLGGTVWFEDRASGESSGAARQGAGPAPAVPTGDGYKDEAVAEEGDGRWVCAVRGAVEYGRLLLSRKDPLTDLEIPVLRSCAQALAVLLQSQAADPEQRDHFLDALLAAQPGVTQLAMKRTQSLGIDLRRPHVVAVARPEGGLTDQDLAWATVHARVEGGLKSHRGDHVVLLLPGADPSAVAQSVADSYLSATGQVITVGAAGPGTDPAASPGLYKQAIRCLDTLTVLGATGRAASPKDLGFLELLLADERDVEGFIGSVIGPLLEYDGRRSADLVTTLEAYYAANGSPTRAGEHLFVHANTVARRLERIGELLGERWQEPAGALEVQLALRLHRVRESLGTADTP</sequence>
<dbReference type="AlphaFoldDB" id="A0A4Q1R2P2"/>
<dbReference type="Gene3D" id="3.30.450.40">
    <property type="match status" value="1"/>
</dbReference>
<evidence type="ECO:0000256" key="2">
    <source>
        <dbReference type="SAM" id="MobiDB-lite"/>
    </source>
</evidence>
<dbReference type="SMART" id="SM00065">
    <property type="entry name" value="GAF"/>
    <property type="match status" value="1"/>
</dbReference>
<name>A0A4Q1R2P2_9ACTN</name>
<organism evidence="4 5">
    <name type="scientific">Streptomyces sioyaensis</name>
    <dbReference type="NCBI Taxonomy" id="67364"/>
    <lineage>
        <taxon>Bacteria</taxon>
        <taxon>Bacillati</taxon>
        <taxon>Actinomycetota</taxon>
        <taxon>Actinomycetes</taxon>
        <taxon>Kitasatosporales</taxon>
        <taxon>Streptomycetaceae</taxon>
        <taxon>Streptomyces</taxon>
    </lineage>
</organism>
<evidence type="ECO:0000313" key="5">
    <source>
        <dbReference type="Proteomes" id="UP000289482"/>
    </source>
</evidence>
<feature type="compositionally biased region" description="Low complexity" evidence="2">
    <location>
        <begin position="424"/>
        <end position="437"/>
    </location>
</feature>
<dbReference type="Gene3D" id="1.10.10.2840">
    <property type="entry name" value="PucR C-terminal helix-turn-helix domain"/>
    <property type="match status" value="1"/>
</dbReference>
<dbReference type="SUPFAM" id="SSF55781">
    <property type="entry name" value="GAF domain-like"/>
    <property type="match status" value="1"/>
</dbReference>
<feature type="region of interest" description="Disordered" evidence="2">
    <location>
        <begin position="1"/>
        <end position="68"/>
    </location>
</feature>
<reference evidence="4 5" key="1">
    <citation type="submission" date="2019-01" db="EMBL/GenBank/DDBJ databases">
        <title>Draft genome sequences of the type strain Streptomyces sioyaensis DSM 40032 and its novel strain, TM32, a thermotolerant antibiotics-producing actinobacterium.</title>
        <authorList>
            <person name="Nakaew N."/>
            <person name="Lumyong S."/>
            <person name="Sloan W.T."/>
            <person name="Sungthong R."/>
        </authorList>
    </citation>
    <scope>NUCLEOTIDE SEQUENCE [LARGE SCALE GENOMIC DNA]</scope>
    <source>
        <strain evidence="4 5">DSM 40032</strain>
    </source>
</reference>
<evidence type="ECO:0000313" key="4">
    <source>
        <dbReference type="EMBL" id="RXS66498.1"/>
    </source>
</evidence>
<evidence type="ECO:0000259" key="3">
    <source>
        <dbReference type="SMART" id="SM00065"/>
    </source>
</evidence>
<comment type="similarity">
    <text evidence="1">Belongs to the CdaR family.</text>
</comment>
<dbReference type="InterPro" id="IPR025736">
    <property type="entry name" value="PucR_C-HTH_dom"/>
</dbReference>
<dbReference type="Proteomes" id="UP000289482">
    <property type="component" value="Unassembled WGS sequence"/>
</dbReference>
<accession>A0A4Q1R2P2</accession>
<dbReference type="InterPro" id="IPR029016">
    <property type="entry name" value="GAF-like_dom_sf"/>
</dbReference>